<keyword evidence="2 3" id="KW-0732">Signal</keyword>
<sequence>MKRMLLACLYLAVTLGGASAELVAQPGRADPRVRSVAYSADQVVVVTATYGLITTILFGADEDILTVAAGDTLSWQIVVAANRKALSLKPVEKDAPTNMSVITSRRSYAFELRINTASAAREQTFKVRFVYPEAAGPRGTAEMWRQAEAATKNPNLKNLRRDRLNFEYGFKGSDRARPSWVFDDGVKTFMQFTGDVPAILAVDDRRRESLVNYRREDDYIVIDAVSRQWSLRSGGDTETCLFNLRAGPADLPAPVPGAVPPRRLGGFVSFPASTAARQ</sequence>
<evidence type="ECO:0000313" key="4">
    <source>
        <dbReference type="EMBL" id="PRD49521.1"/>
    </source>
</evidence>
<dbReference type="OrthoDB" id="7390264at2"/>
<keyword evidence="5" id="KW-1185">Reference proteome</keyword>
<protein>
    <submittedName>
        <fullName evidence="4">Conjugal transfer protein TrbG</fullName>
    </submittedName>
</protein>
<evidence type="ECO:0000256" key="2">
    <source>
        <dbReference type="ARBA" id="ARBA00022729"/>
    </source>
</evidence>
<dbReference type="InterPro" id="IPR010258">
    <property type="entry name" value="Conjugal_tfr_TrbG/VirB9/CagX"/>
</dbReference>
<organism evidence="4 5">
    <name type="scientific">Phyllobacterium myrsinacearum</name>
    <dbReference type="NCBI Taxonomy" id="28101"/>
    <lineage>
        <taxon>Bacteria</taxon>
        <taxon>Pseudomonadati</taxon>
        <taxon>Pseudomonadota</taxon>
        <taxon>Alphaproteobacteria</taxon>
        <taxon>Hyphomicrobiales</taxon>
        <taxon>Phyllobacteriaceae</taxon>
        <taxon>Phyllobacterium</taxon>
    </lineage>
</organism>
<dbReference type="RefSeq" id="WP_105738270.1">
    <property type="nucleotide sequence ID" value="NZ_PVBT01000012.1"/>
</dbReference>
<evidence type="ECO:0000256" key="1">
    <source>
        <dbReference type="ARBA" id="ARBA00006135"/>
    </source>
</evidence>
<dbReference type="Gene3D" id="2.60.40.2500">
    <property type="match status" value="1"/>
</dbReference>
<accession>A0A2S9J9Q3</accession>
<comment type="similarity">
    <text evidence="1">Belongs to the TrbG/VirB9 family.</text>
</comment>
<reference evidence="4 5" key="1">
    <citation type="submission" date="2018-02" db="EMBL/GenBank/DDBJ databases">
        <title>The draft genome of Phyllobacterium myrsinacearum DSM5892.</title>
        <authorList>
            <person name="Li L."/>
            <person name="Liu L."/>
            <person name="Zhang X."/>
            <person name="Wang T."/>
        </authorList>
    </citation>
    <scope>NUCLEOTIDE SEQUENCE [LARGE SCALE GENOMIC DNA]</scope>
    <source>
        <strain evidence="4 5">DSM 5892</strain>
    </source>
</reference>
<dbReference type="AlphaFoldDB" id="A0A2S9J9Q3"/>
<feature type="signal peptide" evidence="3">
    <location>
        <begin position="1"/>
        <end position="20"/>
    </location>
</feature>
<comment type="caution">
    <text evidence="4">The sequence shown here is derived from an EMBL/GenBank/DDBJ whole genome shotgun (WGS) entry which is preliminary data.</text>
</comment>
<gene>
    <name evidence="4" type="ORF">C5750_25920</name>
</gene>
<dbReference type="Pfam" id="PF03524">
    <property type="entry name" value="CagX"/>
    <property type="match status" value="1"/>
</dbReference>
<name>A0A2S9J9Q3_9HYPH</name>
<feature type="chain" id="PRO_5015486016" evidence="3">
    <location>
        <begin position="21"/>
        <end position="278"/>
    </location>
</feature>
<evidence type="ECO:0000256" key="3">
    <source>
        <dbReference type="SAM" id="SignalP"/>
    </source>
</evidence>
<dbReference type="InterPro" id="IPR033645">
    <property type="entry name" value="VirB9/CagX/TrbG_C"/>
</dbReference>
<dbReference type="Proteomes" id="UP000238563">
    <property type="component" value="Unassembled WGS sequence"/>
</dbReference>
<proteinExistence type="inferred from homology"/>
<dbReference type="EMBL" id="PVBT01000012">
    <property type="protein sequence ID" value="PRD49521.1"/>
    <property type="molecule type" value="Genomic_DNA"/>
</dbReference>
<dbReference type="InterPro" id="IPR038161">
    <property type="entry name" value="VirB9/CagX/TrbG_C_sf"/>
</dbReference>
<evidence type="ECO:0000313" key="5">
    <source>
        <dbReference type="Proteomes" id="UP000238563"/>
    </source>
</evidence>
<dbReference type="CDD" id="cd06911">
    <property type="entry name" value="VirB9_CagX_TrbG"/>
    <property type="match status" value="1"/>
</dbReference>